<feature type="compositionally biased region" description="Gly residues" evidence="1">
    <location>
        <begin position="294"/>
        <end position="327"/>
    </location>
</feature>
<evidence type="ECO:0000256" key="1">
    <source>
        <dbReference type="SAM" id="MobiDB-lite"/>
    </source>
</evidence>
<evidence type="ECO:0008006" key="6">
    <source>
        <dbReference type="Google" id="ProtNLM"/>
    </source>
</evidence>
<dbReference type="Proteomes" id="UP001272987">
    <property type="component" value="Unassembled WGS sequence"/>
</dbReference>
<dbReference type="Proteomes" id="UP001282288">
    <property type="component" value="Unassembled WGS sequence"/>
</dbReference>
<feature type="region of interest" description="Disordered" evidence="1">
    <location>
        <begin position="571"/>
        <end position="600"/>
    </location>
</feature>
<protein>
    <recommendedName>
        <fullName evidence="6">OmpA-like domain-containing protein</fullName>
    </recommendedName>
</protein>
<feature type="region of interest" description="Disordered" evidence="1">
    <location>
        <begin position="443"/>
        <end position="470"/>
    </location>
</feature>
<evidence type="ECO:0000313" key="4">
    <source>
        <dbReference type="Proteomes" id="UP001272987"/>
    </source>
</evidence>
<reference evidence="2 4" key="1">
    <citation type="journal article" date="2023" name="Microb. Genom.">
        <title>Mesoterricola silvestris gen. nov., sp. nov., Mesoterricola sediminis sp. nov., Geothrix oryzae sp. nov., Geothrix edaphica sp. nov., Geothrix rubra sp. nov., and Geothrix limicola sp. nov., six novel members of Acidobacteriota isolated from soils.</title>
        <authorList>
            <person name="Weisberg A.J."/>
            <person name="Pearce E."/>
            <person name="Kramer C.G."/>
            <person name="Chang J.H."/>
            <person name="Clarke C.R."/>
        </authorList>
    </citation>
    <scope>NUCLEOTIDE SEQUENCE</scope>
    <source>
        <strain evidence="3 4">NB05-1H</strain>
        <strain evidence="2">NRRL_B-16521</strain>
    </source>
</reference>
<feature type="region of interest" description="Disordered" evidence="1">
    <location>
        <begin position="293"/>
        <end position="358"/>
    </location>
</feature>
<dbReference type="RefSeq" id="WP_010360842.1">
    <property type="nucleotide sequence ID" value="NZ_BCMK01000014.1"/>
</dbReference>
<sequence>MLQLGSDTFDEDGVQVLRDSADPAQFWYLPSRVSLGTLPDGSPAFTFIRYRPTVGDAGVTGGGFLMFQSVVTLPAATRAKILARAAGLLHGAEPRLAPAPVDTGTVRCVALNLAGPGGTGAEPPPGAFVPVTTILGATKPSLVGDETAVFSLALSEEGATILKQAFEKGATPVGVIYELQYSALTPDLHVAITADFERVYTHFSAGLEAQIYWLRAGIDAGFEKLVQDGAIKIDVIDYDSAQDREEKEKWALDFFKSELLSKWFEPSLDLGKLKGADPPEGLDAVLERLKKLKGGGSSAGGGTSGGGTTGGGTGTGTGSGSPPGSGTPGPLPAAKLVTTSATPDPLPSGHGLSHTPAATGTTETLRVQGPAGAVVTVDGQPRTVDANGTITVDVQPDTTHPVTVAWPAPAPVTETFKLLFTFDQPHEQGFSPSPSNPVYSSYLLDSPLPPDPRFSQSAAPGHTPPPGGAAALHAWLDRLAGAKEVTVSAHASYDGNDAPNIVALNQRLSERRLAVAKGIIANRAAITAAQAAGFSRGRAAGGVKPEEERVQDRVAEITGLVAAPGQAVSLQATLSRAPRPSTTPTDPTKPTDPTQPQNGATPALVSFRLRFVRQEERKTLKLVYDRKKAVQRTYAPQGFIGLLLDQLPDKNSHLIDVDLDDPFFRKLNVDIVSPADFERVGLSSAEVSIDYGDPADAAHRRHEEFRLTANDRGPKRFETYLDGAYDLGFRVGVQYHFDAGSGWAGEKLAYELPTRASVDRTLTVDPGDDLGFLTLRVFPGRIDAGIVEAIDVRLDYDDGVSFARTDTLRVVPGGDAQLWRLRLSNPAKRGWTARFTHHLRNGTSRTGAPITGEASFLPVDDPFTDALDIRAVPLFGSGEVREAFLDVEYHDPANSYDRTERIDIPGTATDPVTLRVALLDPAHRSFRHRVTVVTADGRLVQHAPVEGEETIIGIGLGSA</sequence>
<gene>
    <name evidence="2" type="ORF">PV399_44650</name>
    <name evidence="3" type="ORF">PV666_46130</name>
</gene>
<name>A0AAP6BL29_9ACTN</name>
<evidence type="ECO:0000313" key="3">
    <source>
        <dbReference type="EMBL" id="MDX3025197.1"/>
    </source>
</evidence>
<proteinExistence type="predicted"/>
<dbReference type="GeneID" id="69813431"/>
<evidence type="ECO:0000313" key="5">
    <source>
        <dbReference type="Proteomes" id="UP001282288"/>
    </source>
</evidence>
<keyword evidence="4" id="KW-1185">Reference proteome</keyword>
<feature type="compositionally biased region" description="Low complexity" evidence="1">
    <location>
        <begin position="573"/>
        <end position="597"/>
    </location>
</feature>
<dbReference type="EMBL" id="JARAWC010000067">
    <property type="protein sequence ID" value="MDX2966744.1"/>
    <property type="molecule type" value="Genomic_DNA"/>
</dbReference>
<evidence type="ECO:0000313" key="2">
    <source>
        <dbReference type="EMBL" id="MDX2966744.1"/>
    </source>
</evidence>
<accession>A0AAP6BL29</accession>
<dbReference type="AlphaFoldDB" id="A0AAP6BL29"/>
<comment type="caution">
    <text evidence="2">The sequence shown here is derived from an EMBL/GenBank/DDBJ whole genome shotgun (WGS) entry which is preliminary data.</text>
</comment>
<organism evidence="2 5">
    <name type="scientific">Streptomyces acidiscabies</name>
    <dbReference type="NCBI Taxonomy" id="42234"/>
    <lineage>
        <taxon>Bacteria</taxon>
        <taxon>Bacillati</taxon>
        <taxon>Actinomycetota</taxon>
        <taxon>Actinomycetes</taxon>
        <taxon>Kitasatosporales</taxon>
        <taxon>Streptomycetaceae</taxon>
        <taxon>Streptomyces</taxon>
    </lineage>
</organism>
<dbReference type="EMBL" id="JARAWP010000043">
    <property type="protein sequence ID" value="MDX3025197.1"/>
    <property type="molecule type" value="Genomic_DNA"/>
</dbReference>